<feature type="compositionally biased region" description="Pro residues" evidence="3">
    <location>
        <begin position="44"/>
        <end position="60"/>
    </location>
</feature>
<evidence type="ECO:0000313" key="5">
    <source>
        <dbReference type="EMBL" id="KAK8767107.1"/>
    </source>
</evidence>
<dbReference type="PANTHER" id="PTHR22589">
    <property type="entry name" value="CARNITINE O-ACYLTRANSFERASE"/>
    <property type="match status" value="1"/>
</dbReference>
<keyword evidence="2" id="KW-0863">Zinc-finger</keyword>
<dbReference type="GO" id="GO:0019254">
    <property type="term" value="P:carnitine metabolic process, CoA-linked"/>
    <property type="evidence" value="ECO:0007669"/>
    <property type="project" value="TreeGrafter"/>
</dbReference>
<keyword evidence="1" id="KW-0012">Acyltransferase</keyword>
<feature type="domain" description="C2H2-type" evidence="4">
    <location>
        <begin position="3"/>
        <end position="26"/>
    </location>
</feature>
<dbReference type="Pfam" id="PF00755">
    <property type="entry name" value="Carn_acyltransf"/>
    <property type="match status" value="1"/>
</dbReference>
<dbReference type="Proteomes" id="UP001321473">
    <property type="component" value="Unassembled WGS sequence"/>
</dbReference>
<organism evidence="5 6">
    <name type="scientific">Amblyomma americanum</name>
    <name type="common">Lone star tick</name>
    <dbReference type="NCBI Taxonomy" id="6943"/>
    <lineage>
        <taxon>Eukaryota</taxon>
        <taxon>Metazoa</taxon>
        <taxon>Ecdysozoa</taxon>
        <taxon>Arthropoda</taxon>
        <taxon>Chelicerata</taxon>
        <taxon>Arachnida</taxon>
        <taxon>Acari</taxon>
        <taxon>Parasitiformes</taxon>
        <taxon>Ixodida</taxon>
        <taxon>Ixodoidea</taxon>
        <taxon>Ixodidae</taxon>
        <taxon>Amblyomminae</taxon>
        <taxon>Amblyomma</taxon>
    </lineage>
</organism>
<evidence type="ECO:0000256" key="3">
    <source>
        <dbReference type="SAM" id="MobiDB-lite"/>
    </source>
</evidence>
<comment type="caution">
    <text evidence="5">The sequence shown here is derived from an EMBL/GenBank/DDBJ whole genome shotgun (WGS) entry which is preliminary data.</text>
</comment>
<keyword evidence="2" id="KW-0479">Metal-binding</keyword>
<dbReference type="GO" id="GO:0005777">
    <property type="term" value="C:peroxisome"/>
    <property type="evidence" value="ECO:0007669"/>
    <property type="project" value="TreeGrafter"/>
</dbReference>
<dbReference type="InterPro" id="IPR013087">
    <property type="entry name" value="Znf_C2H2_type"/>
</dbReference>
<dbReference type="PROSITE" id="PS00028">
    <property type="entry name" value="ZINC_FINGER_C2H2_1"/>
    <property type="match status" value="1"/>
</dbReference>
<sequence length="284" mass="32272">MLPYCFICGQEFEKLDHLQTHMKEHAPFAGDSPPPVSQDHAAPLPVPPDQELPPLPPPPASSGSSSGRDAGRLLPYPCTACSKRFKQAIDKFGEAGGEGEYLHRMLTYRYKRMDNWLDEWWLHSAYLDVRTPLPVHSSPAALFPRQTFSSEEDCLMQALPPDMARHIPLDMTMYFKIFSLHRVPKPQRDEVVSYADEADPPRHIVVMHNNHLFEMNVYNQHSRKPYKERDLYPQLVAIMNQSRSVGPPIGILTSDDRDSWCAANQRLAAAGEERVNAGNPRRFS</sequence>
<keyword evidence="1" id="KW-0808">Transferase</keyword>
<name>A0AAQ4DXB7_AMBAM</name>
<dbReference type="InterPro" id="IPR000542">
    <property type="entry name" value="Carn_acyl_trans"/>
</dbReference>
<dbReference type="InterPro" id="IPR042231">
    <property type="entry name" value="Cho/carn_acyl_trans_2"/>
</dbReference>
<dbReference type="Gene3D" id="3.30.559.70">
    <property type="entry name" value="Choline/Carnitine o-acyltransferase, domain 2"/>
    <property type="match status" value="1"/>
</dbReference>
<dbReference type="Gene3D" id="3.30.160.60">
    <property type="entry name" value="Classic Zinc Finger"/>
    <property type="match status" value="1"/>
</dbReference>
<keyword evidence="2" id="KW-0862">Zinc</keyword>
<dbReference type="GO" id="GO:0004092">
    <property type="term" value="F:carnitine O-acetyltransferase activity"/>
    <property type="evidence" value="ECO:0007669"/>
    <property type="project" value="TreeGrafter"/>
</dbReference>
<accession>A0AAQ4DXB7</accession>
<protein>
    <recommendedName>
        <fullName evidence="4">C2H2-type domain-containing protein</fullName>
    </recommendedName>
</protein>
<evidence type="ECO:0000256" key="1">
    <source>
        <dbReference type="ARBA" id="ARBA00023315"/>
    </source>
</evidence>
<dbReference type="InterPro" id="IPR039551">
    <property type="entry name" value="Cho/carn_acyl_trans"/>
</dbReference>
<reference evidence="5 6" key="1">
    <citation type="journal article" date="2023" name="Arcadia Sci">
        <title>De novo assembly of a long-read Amblyomma americanum tick genome.</title>
        <authorList>
            <person name="Chou S."/>
            <person name="Poskanzer K.E."/>
            <person name="Rollins M."/>
            <person name="Thuy-Boun P.S."/>
        </authorList>
    </citation>
    <scope>NUCLEOTIDE SEQUENCE [LARGE SCALE GENOMIC DNA]</scope>
    <source>
        <strain evidence="5">F_SG_1</strain>
        <tissue evidence="5">Salivary glands</tissue>
    </source>
</reference>
<proteinExistence type="predicted"/>
<feature type="region of interest" description="Disordered" evidence="3">
    <location>
        <begin position="25"/>
        <end position="69"/>
    </location>
</feature>
<evidence type="ECO:0000313" key="6">
    <source>
        <dbReference type="Proteomes" id="UP001321473"/>
    </source>
</evidence>
<dbReference type="PROSITE" id="PS50157">
    <property type="entry name" value="ZINC_FINGER_C2H2_2"/>
    <property type="match status" value="1"/>
</dbReference>
<dbReference type="GO" id="GO:0008270">
    <property type="term" value="F:zinc ion binding"/>
    <property type="evidence" value="ECO:0007669"/>
    <property type="project" value="UniProtKB-KW"/>
</dbReference>
<evidence type="ECO:0000256" key="2">
    <source>
        <dbReference type="PROSITE-ProRule" id="PRU00042"/>
    </source>
</evidence>
<dbReference type="EMBL" id="JARKHS020025752">
    <property type="protein sequence ID" value="KAK8767107.1"/>
    <property type="molecule type" value="Genomic_DNA"/>
</dbReference>
<evidence type="ECO:0000259" key="4">
    <source>
        <dbReference type="PROSITE" id="PS50157"/>
    </source>
</evidence>
<gene>
    <name evidence="5" type="ORF">V5799_006111</name>
</gene>
<dbReference type="SUPFAM" id="SSF52777">
    <property type="entry name" value="CoA-dependent acyltransferases"/>
    <property type="match status" value="1"/>
</dbReference>
<keyword evidence="6" id="KW-1185">Reference proteome</keyword>
<dbReference type="PANTHER" id="PTHR22589:SF103">
    <property type="entry name" value="CARNITINE O-ACETYL-TRANSFERASE, ISOFORM A-RELATED"/>
    <property type="match status" value="1"/>
</dbReference>
<dbReference type="AlphaFoldDB" id="A0AAQ4DXB7"/>